<protein>
    <submittedName>
        <fullName evidence="2">Uncharacterized protein</fullName>
    </submittedName>
</protein>
<dbReference type="EnsemblPlants" id="TraesCS3A02G169000.1">
    <property type="protein sequence ID" value="TraesCS3A02G169000.1.cds1"/>
    <property type="gene ID" value="TraesCS3A02G169000"/>
</dbReference>
<sequence>MASPSSGYVDASSRLRPRAARPPHRQHPCLPHLSSSTSTASLTRARPVLCIASYRRRKVWAVPDLAALASCPAPRAPSSSSPPRHGTLQQGTTATLTCTRASLTGGVVLDRRQHCCPACVLDLLLPRAVKFRELLLFFFCCCISVRLQATASDVCDACCCHWMPRPPRHLNFVSLFAARLPSFSPSTTSS</sequence>
<dbReference type="Gramene" id="TraesCS3A03G0396900.1">
    <property type="protein sequence ID" value="TraesCS3A03G0396900.1.CDS1"/>
    <property type="gene ID" value="TraesCS3A03G0396900"/>
</dbReference>
<dbReference type="Gramene" id="TraesSTA3A03G01361940.1">
    <property type="protein sequence ID" value="TraesSTA3A03G01361940.1.CDS1"/>
    <property type="gene ID" value="TraesSTA3A03G01361940"/>
</dbReference>
<dbReference type="Gramene" id="TraesNOR3A03G01391040.1">
    <property type="protein sequence ID" value="TraesNOR3A03G01391040.1.CDS1"/>
    <property type="gene ID" value="TraesNOR3A03G01391040"/>
</dbReference>
<dbReference type="Gramene" id="TraesWEE_scaffold_170829_01G000100.1">
    <property type="protein sequence ID" value="TraesWEE_scaffold_170829_01G000100.1"/>
    <property type="gene ID" value="TraesWEE_scaffold_170829_01G000100"/>
</dbReference>
<reference evidence="2" key="2">
    <citation type="submission" date="2018-10" db="UniProtKB">
        <authorList>
            <consortium name="EnsemblPlants"/>
        </authorList>
    </citation>
    <scope>IDENTIFICATION</scope>
</reference>
<proteinExistence type="predicted"/>
<evidence type="ECO:0000256" key="1">
    <source>
        <dbReference type="SAM" id="MobiDB-lite"/>
    </source>
</evidence>
<dbReference type="Gramene" id="TraesLAC3A03G01314520.1">
    <property type="protein sequence ID" value="TraesLAC3A03G01314520.1.CDS1"/>
    <property type="gene ID" value="TraesLAC3A03G01314520"/>
</dbReference>
<evidence type="ECO:0000313" key="3">
    <source>
        <dbReference type="Proteomes" id="UP000019116"/>
    </source>
</evidence>
<accession>A0A3B6EE59</accession>
<dbReference type="Gramene" id="TraesRN3A0100403600.1">
    <property type="protein sequence ID" value="TraesRN3A0100403600.1"/>
    <property type="gene ID" value="TraesRN3A0100403600"/>
</dbReference>
<evidence type="ECO:0000313" key="2">
    <source>
        <dbReference type="EnsemblPlants" id="TraesCS3A02G169000.1.cds1"/>
    </source>
</evidence>
<dbReference type="Gramene" id="TraesCAD_scaffold_111269_01G000100.1">
    <property type="protein sequence ID" value="TraesCAD_scaffold_111269_01G000100.1"/>
    <property type="gene ID" value="TraesCAD_scaffold_111269_01G000100"/>
</dbReference>
<dbReference type="AlphaFoldDB" id="A0A3B6EE59"/>
<dbReference type="Gramene" id="TraesARI3A03G01390750.1">
    <property type="protein sequence ID" value="TraesARI3A03G01390750.1.CDS1"/>
    <property type="gene ID" value="TraesARI3A03G01390750"/>
</dbReference>
<dbReference type="Gramene" id="TraesCLE_scaffold_096182_01G000100.1">
    <property type="protein sequence ID" value="TraesCLE_scaffold_096182_01G000100.1"/>
    <property type="gene ID" value="TraesCLE_scaffold_096182_01G000100"/>
</dbReference>
<keyword evidence="3" id="KW-1185">Reference proteome</keyword>
<dbReference type="Proteomes" id="UP000019116">
    <property type="component" value="Chromosome 3A"/>
</dbReference>
<dbReference type="Gramene" id="TraesROB_scaffold_133941_01G000100.1">
    <property type="protein sequence ID" value="TraesROB_scaffold_133941_01G000100.1"/>
    <property type="gene ID" value="TraesROB_scaffold_133941_01G000100"/>
</dbReference>
<dbReference type="Gramene" id="TraesJAG3A03G01379760.1">
    <property type="protein sequence ID" value="TraesJAG3A03G01379760.1.CDS1"/>
    <property type="gene ID" value="TraesJAG3A03G01379760"/>
</dbReference>
<reference evidence="2" key="1">
    <citation type="submission" date="2018-08" db="EMBL/GenBank/DDBJ databases">
        <authorList>
            <person name="Rossello M."/>
        </authorList>
    </citation>
    <scope>NUCLEOTIDE SEQUENCE [LARGE SCALE GENOMIC DNA]</scope>
    <source>
        <strain evidence="2">cv. Chinese Spring</strain>
    </source>
</reference>
<dbReference type="Gramene" id="TraesCS3A02G169000.1">
    <property type="protein sequence ID" value="TraesCS3A02G169000.1.cds1"/>
    <property type="gene ID" value="TraesCS3A02G169000"/>
</dbReference>
<dbReference type="Gramene" id="TraesMAC3A03G01368890.1">
    <property type="protein sequence ID" value="TraesMAC3A03G01368890.1.CDS1"/>
    <property type="gene ID" value="TraesMAC3A03G01368890"/>
</dbReference>
<organism evidence="2">
    <name type="scientific">Triticum aestivum</name>
    <name type="common">Wheat</name>
    <dbReference type="NCBI Taxonomy" id="4565"/>
    <lineage>
        <taxon>Eukaryota</taxon>
        <taxon>Viridiplantae</taxon>
        <taxon>Streptophyta</taxon>
        <taxon>Embryophyta</taxon>
        <taxon>Tracheophyta</taxon>
        <taxon>Spermatophyta</taxon>
        <taxon>Magnoliopsida</taxon>
        <taxon>Liliopsida</taxon>
        <taxon>Poales</taxon>
        <taxon>Poaceae</taxon>
        <taxon>BOP clade</taxon>
        <taxon>Pooideae</taxon>
        <taxon>Triticodae</taxon>
        <taxon>Triticeae</taxon>
        <taxon>Triticinae</taxon>
        <taxon>Triticum</taxon>
    </lineage>
</organism>
<dbReference type="Gramene" id="TraesJUL3A03G01382580.1">
    <property type="protein sequence ID" value="TraesJUL3A03G01382580.1.CDS1"/>
    <property type="gene ID" value="TraesJUL3A03G01382580"/>
</dbReference>
<feature type="compositionally biased region" description="Basic residues" evidence="1">
    <location>
        <begin position="15"/>
        <end position="27"/>
    </location>
</feature>
<feature type="region of interest" description="Disordered" evidence="1">
    <location>
        <begin position="1"/>
        <end position="36"/>
    </location>
</feature>
<name>A0A3B6EE59_WHEAT</name>